<evidence type="ECO:0000313" key="1">
    <source>
        <dbReference type="EMBL" id="MFC1436010.1"/>
    </source>
</evidence>
<evidence type="ECO:0008006" key="3">
    <source>
        <dbReference type="Google" id="ProtNLM"/>
    </source>
</evidence>
<proteinExistence type="predicted"/>
<reference evidence="1 2" key="1">
    <citation type="submission" date="2024-09" db="EMBL/GenBank/DDBJ databases">
        <authorList>
            <person name="Lee S.D."/>
        </authorList>
    </citation>
    <scope>NUCLEOTIDE SEQUENCE [LARGE SCALE GENOMIC DNA]</scope>
    <source>
        <strain evidence="1 2">N1-3</strain>
    </source>
</reference>
<evidence type="ECO:0000313" key="2">
    <source>
        <dbReference type="Proteomes" id="UP001592530"/>
    </source>
</evidence>
<dbReference type="EMBL" id="JBHEZY010000024">
    <property type="protein sequence ID" value="MFC1436010.1"/>
    <property type="molecule type" value="Genomic_DNA"/>
</dbReference>
<sequence>MTSSTTTGRTTVEALALFAALLTTFGELHPACDHWVQGSTTARCKRLYGSHLVYRDGTAADPDQPRPGAAVLTASARGRQAAASHVASYTAVQVGAALAVTRALGYRIPTTALLAGTAVNALTHAALDRGALLLWVADRTGKRGYLDHCQAARLGADGTVTAEINGPGTAWLSLDDAAHRAIGVTAAAVTTWLAVRKGRRHSAR</sequence>
<dbReference type="Proteomes" id="UP001592530">
    <property type="component" value="Unassembled WGS sequence"/>
</dbReference>
<comment type="caution">
    <text evidence="1">The sequence shown here is derived from an EMBL/GenBank/DDBJ whole genome shotgun (WGS) entry which is preliminary data.</text>
</comment>
<accession>A0ABV6XCJ5</accession>
<name>A0ABV6XCJ5_9ACTN</name>
<dbReference type="RefSeq" id="WP_380559406.1">
    <property type="nucleotide sequence ID" value="NZ_JBHEZY010000024.1"/>
</dbReference>
<protein>
    <recommendedName>
        <fullName evidence="3">Adenosylcobinamide amidohydrolase</fullName>
    </recommendedName>
</protein>
<gene>
    <name evidence="1" type="ORF">ACEZDB_35795</name>
</gene>
<organism evidence="1 2">
    <name type="scientific">Streptacidiphilus alkalitolerans</name>
    <dbReference type="NCBI Taxonomy" id="3342712"/>
    <lineage>
        <taxon>Bacteria</taxon>
        <taxon>Bacillati</taxon>
        <taxon>Actinomycetota</taxon>
        <taxon>Actinomycetes</taxon>
        <taxon>Kitasatosporales</taxon>
        <taxon>Streptomycetaceae</taxon>
        <taxon>Streptacidiphilus</taxon>
    </lineage>
</organism>